<feature type="domain" description="DDT" evidence="9">
    <location>
        <begin position="226"/>
        <end position="291"/>
    </location>
</feature>
<feature type="region of interest" description="Disordered" evidence="7">
    <location>
        <begin position="697"/>
        <end position="725"/>
    </location>
</feature>
<dbReference type="eggNOG" id="KOG1245">
    <property type="taxonomic scope" value="Eukaryota"/>
</dbReference>
<keyword evidence="2" id="KW-0805">Transcription regulation</keyword>
<evidence type="ECO:0000256" key="1">
    <source>
        <dbReference type="ARBA" id="ARBA00004123"/>
    </source>
</evidence>
<dbReference type="InterPro" id="IPR001487">
    <property type="entry name" value="Bromodomain"/>
</dbReference>
<dbReference type="GO" id="GO:0005634">
    <property type="term" value="C:nucleus"/>
    <property type="evidence" value="ECO:0007669"/>
    <property type="project" value="UniProtKB-SubCell"/>
</dbReference>
<dbReference type="PRINTS" id="PR00503">
    <property type="entry name" value="BROMODOMAIN"/>
</dbReference>
<dbReference type="Pfam" id="PF15613">
    <property type="entry name" value="WSD"/>
    <property type="match status" value="1"/>
</dbReference>
<dbReference type="PROSITE" id="PS50014">
    <property type="entry name" value="BROMODOMAIN_2"/>
    <property type="match status" value="1"/>
</dbReference>
<evidence type="ECO:0000313" key="11">
    <source>
        <dbReference type="Proteomes" id="UP000011518"/>
    </source>
</evidence>
<feature type="region of interest" description="Disordered" evidence="7">
    <location>
        <begin position="160"/>
        <end position="182"/>
    </location>
</feature>
<evidence type="ECO:0000256" key="3">
    <source>
        <dbReference type="ARBA" id="ARBA00023117"/>
    </source>
</evidence>
<feature type="region of interest" description="Disordered" evidence="7">
    <location>
        <begin position="789"/>
        <end position="812"/>
    </location>
</feature>
<dbReference type="InterPro" id="IPR018501">
    <property type="entry name" value="DDT_dom"/>
</dbReference>
<feature type="compositionally biased region" description="Polar residues" evidence="7">
    <location>
        <begin position="620"/>
        <end position="651"/>
    </location>
</feature>
<dbReference type="SUPFAM" id="SSF47370">
    <property type="entry name" value="Bromodomain"/>
    <property type="match status" value="1"/>
</dbReference>
<dbReference type="GO" id="GO:0000785">
    <property type="term" value="C:chromatin"/>
    <property type="evidence" value="ECO:0007669"/>
    <property type="project" value="TreeGrafter"/>
</dbReference>
<reference evidence="11" key="1">
    <citation type="submission" date="2012-07" db="EMBL/GenBank/DDBJ databases">
        <title>Genome of the Chinese tree shrew, a rising model animal genetically related to primates.</title>
        <authorList>
            <person name="Zhang G."/>
            <person name="Fan Y."/>
            <person name="Yao Y."/>
            <person name="Huang Z."/>
        </authorList>
    </citation>
    <scope>NUCLEOTIDE SEQUENCE [LARGE SCALE GENOMIC DNA]</scope>
</reference>
<dbReference type="InterPro" id="IPR036427">
    <property type="entry name" value="Bromodomain-like_sf"/>
</dbReference>
<sequence>MRRRKGRPPNVGNAEFLDNTDAKLLRKLQAQEIARQAAQIKLLRKLQKQEQARVAKEAKKQQAIMAAEEKRKQKEQIKIMKQQEKIKRIQQIRMEKELRAQQILEAKKKKKEEAANAKLLEAEKRIKEKEMRRQQAVLLKHQERERRRQHMMLMKAMEARKKAEEKERLKQEKRDEKRLNKERKLEQRRLELEMAKELKKPNEDMCLADQKPLPELPRIPGLVLSGSTFSDCLMVVQFLRNFGKVLGFDVNIDVPNLSVLQEGLLNIGDSMGEVQDLLVRLLSAAVCDPGLITGYKAKTALGEHLLNVGVNRDNVSEILQIFMEAHCGQTELTESLKTKAFQAHTPAQKASVLAFLINELACSKSVVSEIDKNIDYMSNLRRDKWVVEGKLRKLRIIHAKKTGKRDTSGGIDLGEEQHPLGTPTPGRKRRRKGGDSDYDDDDDDDSDDQADEDDEDEDDKDDKKGKKTDICEDEQQSQYRRKLFDASHSLRSMMFGQDRYRRRYWILPQCGGVFVEGMESGEGLEEIAKEREKLKKAESVQIKEETFETSGDSLNCSNTDHCEQKEDLKEKDNTNLFLQKPGSFSKLSKLLEVAKMPPESDAMTPKPNVSANGCTLSYQTSGKQSLGSVQPTSTQSSMEKADSSNLFNTGSSGPGKFYSPLPNDQLLKTLTEKNRQWFSLLPRTPCDDTSLTHADLSSASAVTPPSQPPSKSPSPAPAPLLASSSAQNPVGLNPFALSPLQMKSGVSMMGLQFCGWPTGVLTPNIPFTSPLPSLGSGLGLSEGNGNSFLTSNVSSKSESPVPQNEKVSSAQPAAVEVAKPVDFPSPKPIPEEPASEREDLVYFEHKSFTMLCKEHDGEFTGEEESSAHALERKNDNPLDIAVTRLADLERNIERRYLKSPLSTTIQIKLDNVGTVTVPAPAPSISGDGDGMILTEMETHEDAWPFLLPVNLKLVPGYKKVIKKPMDFSTIREKLSSGQYPNLETFALDVRLVFDNCETFNEDDSDIGRAGHSMRKYFEKKWTDTFKVS</sequence>
<evidence type="ECO:0000256" key="6">
    <source>
        <dbReference type="PROSITE-ProRule" id="PRU00035"/>
    </source>
</evidence>
<dbReference type="PANTHER" id="PTHR45915">
    <property type="entry name" value="TRANSCRIPTION INTERMEDIARY FACTOR"/>
    <property type="match status" value="1"/>
</dbReference>
<proteinExistence type="predicted"/>
<dbReference type="FunCoup" id="L8Y898">
    <property type="interactions" value="1844"/>
</dbReference>
<keyword evidence="4" id="KW-0804">Transcription</keyword>
<feature type="compositionally biased region" description="Acidic residues" evidence="7">
    <location>
        <begin position="436"/>
        <end position="460"/>
    </location>
</feature>
<keyword evidence="5" id="KW-0539">Nucleus</keyword>
<keyword evidence="3 6" id="KW-0103">Bromodomain</keyword>
<dbReference type="InterPro" id="IPR028941">
    <property type="entry name" value="WHIM2_dom"/>
</dbReference>
<reference evidence="11" key="2">
    <citation type="journal article" date="2013" name="Nat. Commun.">
        <title>Genome of the Chinese tree shrew.</title>
        <authorList>
            <person name="Fan Y."/>
            <person name="Huang Z.Y."/>
            <person name="Cao C.C."/>
            <person name="Chen C.S."/>
            <person name="Chen Y.X."/>
            <person name="Fan D.D."/>
            <person name="He J."/>
            <person name="Hou H.L."/>
            <person name="Hu L."/>
            <person name="Hu X.T."/>
            <person name="Jiang X.T."/>
            <person name="Lai R."/>
            <person name="Lang Y.S."/>
            <person name="Liang B."/>
            <person name="Liao S.G."/>
            <person name="Mu D."/>
            <person name="Ma Y.Y."/>
            <person name="Niu Y.Y."/>
            <person name="Sun X.Q."/>
            <person name="Xia J.Q."/>
            <person name="Xiao J."/>
            <person name="Xiong Z.Q."/>
            <person name="Xu L."/>
            <person name="Yang L."/>
            <person name="Zhang Y."/>
            <person name="Zhao W."/>
            <person name="Zhao X.D."/>
            <person name="Zheng Y.T."/>
            <person name="Zhou J.M."/>
            <person name="Zhu Y.B."/>
            <person name="Zhang G.J."/>
            <person name="Wang J."/>
            <person name="Yao Y.G."/>
        </authorList>
    </citation>
    <scope>NUCLEOTIDE SEQUENCE [LARGE SCALE GENOMIC DNA]</scope>
</reference>
<feature type="region of interest" description="Disordered" evidence="7">
    <location>
        <begin position="404"/>
        <end position="474"/>
    </location>
</feature>
<keyword evidence="11" id="KW-1185">Reference proteome</keyword>
<feature type="compositionally biased region" description="Polar residues" evidence="7">
    <location>
        <begin position="790"/>
        <end position="811"/>
    </location>
</feature>
<evidence type="ECO:0000256" key="7">
    <source>
        <dbReference type="SAM" id="MobiDB-lite"/>
    </source>
</evidence>
<name>L8Y898_TUPCH</name>
<feature type="compositionally biased region" description="Pro residues" evidence="7">
    <location>
        <begin position="705"/>
        <end position="718"/>
    </location>
</feature>
<feature type="domain" description="Bromo" evidence="8">
    <location>
        <begin position="937"/>
        <end position="1007"/>
    </location>
</feature>
<gene>
    <name evidence="10" type="ORF">TREES_T100008241</name>
</gene>
<evidence type="ECO:0000259" key="8">
    <source>
        <dbReference type="PROSITE" id="PS50014"/>
    </source>
</evidence>
<dbReference type="InterPro" id="IPR037374">
    <property type="entry name" value="BAZ2A/B_Bromo"/>
</dbReference>
<protein>
    <submittedName>
        <fullName evidence="10">Bromodomain adjacent to zinc finger domain protein 2B</fullName>
    </submittedName>
</protein>
<dbReference type="PROSITE" id="PS50827">
    <property type="entry name" value="DDT"/>
    <property type="match status" value="1"/>
</dbReference>
<dbReference type="SMART" id="SM00297">
    <property type="entry name" value="BROMO"/>
    <property type="match status" value="1"/>
</dbReference>
<evidence type="ECO:0000313" key="10">
    <source>
        <dbReference type="EMBL" id="ELV10566.1"/>
    </source>
</evidence>
<dbReference type="PANTHER" id="PTHR45915:SF1">
    <property type="entry name" value="BROMODOMAIN ADJACENT TO ZINC FINGER DOMAIN PROTEIN 2B"/>
    <property type="match status" value="1"/>
</dbReference>
<feature type="compositionally biased region" description="Basic and acidic residues" evidence="7">
    <location>
        <begin position="461"/>
        <end position="470"/>
    </location>
</feature>
<dbReference type="SMART" id="SM00571">
    <property type="entry name" value="DDT"/>
    <property type="match status" value="1"/>
</dbReference>
<evidence type="ECO:0000259" key="9">
    <source>
        <dbReference type="PROSITE" id="PS50827"/>
    </source>
</evidence>
<feature type="region of interest" description="Disordered" evidence="7">
    <location>
        <begin position="620"/>
        <end position="660"/>
    </location>
</feature>
<dbReference type="PROSITE" id="PS00633">
    <property type="entry name" value="BROMODOMAIN_1"/>
    <property type="match status" value="1"/>
</dbReference>
<evidence type="ECO:0000256" key="4">
    <source>
        <dbReference type="ARBA" id="ARBA00023163"/>
    </source>
</evidence>
<dbReference type="Pfam" id="PF00439">
    <property type="entry name" value="Bromodomain"/>
    <property type="match status" value="1"/>
</dbReference>
<accession>L8Y898</accession>
<dbReference type="AlphaFoldDB" id="L8Y898"/>
<organism evidence="10 11">
    <name type="scientific">Tupaia chinensis</name>
    <name type="common">Chinese tree shrew</name>
    <name type="synonym">Tupaia belangeri chinensis</name>
    <dbReference type="NCBI Taxonomy" id="246437"/>
    <lineage>
        <taxon>Eukaryota</taxon>
        <taxon>Metazoa</taxon>
        <taxon>Chordata</taxon>
        <taxon>Craniata</taxon>
        <taxon>Vertebrata</taxon>
        <taxon>Euteleostomi</taxon>
        <taxon>Mammalia</taxon>
        <taxon>Eutheria</taxon>
        <taxon>Euarchontoglires</taxon>
        <taxon>Scandentia</taxon>
        <taxon>Tupaiidae</taxon>
        <taxon>Tupaia</taxon>
    </lineage>
</organism>
<dbReference type="STRING" id="246437.L8Y898"/>
<dbReference type="Gene3D" id="1.20.920.10">
    <property type="entry name" value="Bromodomain-like"/>
    <property type="match status" value="1"/>
</dbReference>
<dbReference type="InterPro" id="IPR018359">
    <property type="entry name" value="Bromodomain_CS"/>
</dbReference>
<evidence type="ECO:0000256" key="2">
    <source>
        <dbReference type="ARBA" id="ARBA00023015"/>
    </source>
</evidence>
<dbReference type="CDD" id="cd05503">
    <property type="entry name" value="Bromo_BAZ2A_B_like"/>
    <property type="match status" value="1"/>
</dbReference>
<dbReference type="EMBL" id="KB367149">
    <property type="protein sequence ID" value="ELV10566.1"/>
    <property type="molecule type" value="Genomic_DNA"/>
</dbReference>
<dbReference type="Proteomes" id="UP000011518">
    <property type="component" value="Unassembled WGS sequence"/>
</dbReference>
<dbReference type="Pfam" id="PF02791">
    <property type="entry name" value="DDT"/>
    <property type="match status" value="1"/>
</dbReference>
<comment type="subcellular location">
    <subcellularLocation>
        <location evidence="1">Nucleus</location>
    </subcellularLocation>
</comment>
<dbReference type="InParanoid" id="L8Y898"/>
<evidence type="ECO:0000256" key="5">
    <source>
        <dbReference type="ARBA" id="ARBA00023242"/>
    </source>
</evidence>